<organism evidence="3 4">
    <name type="scientific">Brotonthovivens ammoniilytica</name>
    <dbReference type="NCBI Taxonomy" id="2981725"/>
    <lineage>
        <taxon>Bacteria</taxon>
        <taxon>Bacillati</taxon>
        <taxon>Bacillota</taxon>
        <taxon>Clostridia</taxon>
        <taxon>Lachnospirales</taxon>
        <taxon>Lachnospiraceae</taxon>
        <taxon>Brotonthovivens</taxon>
    </lineage>
</organism>
<dbReference type="Gene3D" id="3.40.50.720">
    <property type="entry name" value="NAD(P)-binding Rossmann-like Domain"/>
    <property type="match status" value="1"/>
</dbReference>
<evidence type="ECO:0000256" key="2">
    <source>
        <dbReference type="ARBA" id="ARBA00023002"/>
    </source>
</evidence>
<gene>
    <name evidence="3" type="ORF">OCV88_00775</name>
</gene>
<dbReference type="Proteomes" id="UP001652442">
    <property type="component" value="Unassembled WGS sequence"/>
</dbReference>
<keyword evidence="2" id="KW-0560">Oxidoreductase</keyword>
<dbReference type="PANTHER" id="PTHR42760:SF115">
    <property type="entry name" value="3-OXOACYL-[ACYL-CARRIER-PROTEIN] REDUCTASE FABG"/>
    <property type="match status" value="1"/>
</dbReference>
<dbReference type="InterPro" id="IPR002347">
    <property type="entry name" value="SDR_fam"/>
</dbReference>
<dbReference type="InterPro" id="IPR020904">
    <property type="entry name" value="Sc_DH/Rdtase_CS"/>
</dbReference>
<sequence>MKNAFDLTGKKAVVVGGGGGIGSAIAKGLAFYGAEVVITGRNLETLENAAAAIKIETGKNVMCISADVTSEEAVKELYATAASMLGQVDILVNSQGYNQKFPINEMPLNVWNGMLNTNITSVMLTCRTFAQGMIERGWGRIINVSSIRAVRAVNQGMGNTCYSVTKAAVSMLTASLAAEWSKKGVTVNAVGPAITMTKTMENVFAQNPGVKDSLLANIPMGRLGEADDNITPVIFLASEESDFVTGQCIYTDGGSSVIV</sequence>
<proteinExistence type="inferred from homology"/>
<dbReference type="PANTHER" id="PTHR42760">
    <property type="entry name" value="SHORT-CHAIN DEHYDROGENASES/REDUCTASES FAMILY MEMBER"/>
    <property type="match status" value="1"/>
</dbReference>
<dbReference type="InterPro" id="IPR036291">
    <property type="entry name" value="NAD(P)-bd_dom_sf"/>
</dbReference>
<dbReference type="SUPFAM" id="SSF51735">
    <property type="entry name" value="NAD(P)-binding Rossmann-fold domains"/>
    <property type="match status" value="1"/>
</dbReference>
<comment type="similarity">
    <text evidence="1">Belongs to the short-chain dehydrogenases/reductases (SDR) family.</text>
</comment>
<reference evidence="3 4" key="1">
    <citation type="journal article" date="2021" name="ISME Commun">
        <title>Automated analysis of genomic sequences facilitates high-throughput and comprehensive description of bacteria.</title>
        <authorList>
            <person name="Hitch T.C.A."/>
        </authorList>
    </citation>
    <scope>NUCLEOTIDE SEQUENCE [LARGE SCALE GENOMIC DNA]</scope>
    <source>
        <strain evidence="3 4">Sanger_109</strain>
    </source>
</reference>
<accession>A0ABT2TF96</accession>
<dbReference type="PROSITE" id="PS00061">
    <property type="entry name" value="ADH_SHORT"/>
    <property type="match status" value="1"/>
</dbReference>
<dbReference type="RefSeq" id="WP_158423746.1">
    <property type="nucleotide sequence ID" value="NZ_JAOQJQ010000001.1"/>
</dbReference>
<evidence type="ECO:0000313" key="3">
    <source>
        <dbReference type="EMBL" id="MCU6760865.1"/>
    </source>
</evidence>
<evidence type="ECO:0000313" key="4">
    <source>
        <dbReference type="Proteomes" id="UP001652442"/>
    </source>
</evidence>
<evidence type="ECO:0000256" key="1">
    <source>
        <dbReference type="ARBA" id="ARBA00006484"/>
    </source>
</evidence>
<protein>
    <submittedName>
        <fullName evidence="3">SDR family oxidoreductase</fullName>
    </submittedName>
</protein>
<dbReference type="Pfam" id="PF13561">
    <property type="entry name" value="adh_short_C2"/>
    <property type="match status" value="1"/>
</dbReference>
<dbReference type="PRINTS" id="PR00081">
    <property type="entry name" value="GDHRDH"/>
</dbReference>
<dbReference type="PRINTS" id="PR00080">
    <property type="entry name" value="SDRFAMILY"/>
</dbReference>
<comment type="caution">
    <text evidence="3">The sequence shown here is derived from an EMBL/GenBank/DDBJ whole genome shotgun (WGS) entry which is preliminary data.</text>
</comment>
<dbReference type="EMBL" id="JAOQJQ010000001">
    <property type="protein sequence ID" value="MCU6760865.1"/>
    <property type="molecule type" value="Genomic_DNA"/>
</dbReference>
<name>A0ABT2TF96_9FIRM</name>
<keyword evidence="4" id="KW-1185">Reference proteome</keyword>